<reference evidence="1" key="1">
    <citation type="submission" date="2021-01" db="EMBL/GenBank/DDBJ databases">
        <title>A chromosome-scale assembly of European eel, Anguilla anguilla.</title>
        <authorList>
            <person name="Henkel C."/>
            <person name="Jong-Raadsen S.A."/>
            <person name="Dufour S."/>
            <person name="Weltzien F.-A."/>
            <person name="Palstra A.P."/>
            <person name="Pelster B."/>
            <person name="Spaink H.P."/>
            <person name="Van Den Thillart G.E."/>
            <person name="Jansen H."/>
            <person name="Zahm M."/>
            <person name="Klopp C."/>
            <person name="Cedric C."/>
            <person name="Louis A."/>
            <person name="Berthelot C."/>
            <person name="Parey E."/>
            <person name="Roest Crollius H."/>
            <person name="Montfort J."/>
            <person name="Robinson-Rechavi M."/>
            <person name="Bucao C."/>
            <person name="Bouchez O."/>
            <person name="Gislard M."/>
            <person name="Lluch J."/>
            <person name="Milhes M."/>
            <person name="Lampietro C."/>
            <person name="Lopez Roques C."/>
            <person name="Donnadieu C."/>
            <person name="Braasch I."/>
            <person name="Desvignes T."/>
            <person name="Postlethwait J."/>
            <person name="Bobe J."/>
            <person name="Guiguen Y."/>
            <person name="Dirks R."/>
        </authorList>
    </citation>
    <scope>NUCLEOTIDE SEQUENCE</scope>
    <source>
        <strain evidence="1">Tag_6206</strain>
        <tissue evidence="1">Liver</tissue>
    </source>
</reference>
<proteinExistence type="predicted"/>
<accession>A0A9D3M3E2</accession>
<dbReference type="AlphaFoldDB" id="A0A9D3M3E2"/>
<dbReference type="EMBL" id="JAFIRN010000009">
    <property type="protein sequence ID" value="KAG5841802.1"/>
    <property type="molecule type" value="Genomic_DNA"/>
</dbReference>
<gene>
    <name evidence="1" type="ORF">ANANG_G00170800</name>
</gene>
<comment type="caution">
    <text evidence="1">The sequence shown here is derived from an EMBL/GenBank/DDBJ whole genome shotgun (WGS) entry which is preliminary data.</text>
</comment>
<sequence length="93" mass="11100">MLPLNLECHQIYRNTPRTHTHAFTQTHTHTHTHTNAFTYAHTHTPSVAKRAVCSKEIIYINVNNVFVNFFCESCKVYRIRIKFYILYFASEYF</sequence>
<name>A0A9D3M3E2_ANGAN</name>
<evidence type="ECO:0000313" key="2">
    <source>
        <dbReference type="Proteomes" id="UP001044222"/>
    </source>
</evidence>
<protein>
    <submittedName>
        <fullName evidence="1">Uncharacterized protein</fullName>
    </submittedName>
</protein>
<organism evidence="1 2">
    <name type="scientific">Anguilla anguilla</name>
    <name type="common">European freshwater eel</name>
    <name type="synonym">Muraena anguilla</name>
    <dbReference type="NCBI Taxonomy" id="7936"/>
    <lineage>
        <taxon>Eukaryota</taxon>
        <taxon>Metazoa</taxon>
        <taxon>Chordata</taxon>
        <taxon>Craniata</taxon>
        <taxon>Vertebrata</taxon>
        <taxon>Euteleostomi</taxon>
        <taxon>Actinopterygii</taxon>
        <taxon>Neopterygii</taxon>
        <taxon>Teleostei</taxon>
        <taxon>Anguilliformes</taxon>
        <taxon>Anguillidae</taxon>
        <taxon>Anguilla</taxon>
    </lineage>
</organism>
<dbReference type="Proteomes" id="UP001044222">
    <property type="component" value="Chromosome 9"/>
</dbReference>
<keyword evidence="2" id="KW-1185">Reference proteome</keyword>
<evidence type="ECO:0000313" key="1">
    <source>
        <dbReference type="EMBL" id="KAG5841802.1"/>
    </source>
</evidence>